<sequence length="51" mass="5374">LAGPPHSLVVLVRAFGRRRLRPSARGRARGAGRLAAGGRAAGCDRQRRGRG</sequence>
<feature type="compositionally biased region" description="Low complexity" evidence="1">
    <location>
        <begin position="31"/>
        <end position="41"/>
    </location>
</feature>
<feature type="region of interest" description="Disordered" evidence="1">
    <location>
        <begin position="22"/>
        <end position="51"/>
    </location>
</feature>
<proteinExistence type="predicted"/>
<dbReference type="EMBL" id="CAXAMN010007147">
    <property type="protein sequence ID" value="CAK9020609.1"/>
    <property type="molecule type" value="Genomic_DNA"/>
</dbReference>
<evidence type="ECO:0000313" key="2">
    <source>
        <dbReference type="EMBL" id="CAK9020609.1"/>
    </source>
</evidence>
<comment type="caution">
    <text evidence="2">The sequence shown here is derived from an EMBL/GenBank/DDBJ whole genome shotgun (WGS) entry which is preliminary data.</text>
</comment>
<accession>A0ABP0K1H0</accession>
<dbReference type="Proteomes" id="UP001642484">
    <property type="component" value="Unassembled WGS sequence"/>
</dbReference>
<feature type="non-terminal residue" evidence="2">
    <location>
        <position position="1"/>
    </location>
</feature>
<name>A0ABP0K1H0_9DINO</name>
<keyword evidence="3" id="KW-1185">Reference proteome</keyword>
<feature type="compositionally biased region" description="Basic and acidic residues" evidence="1">
    <location>
        <begin position="42"/>
        <end position="51"/>
    </location>
</feature>
<evidence type="ECO:0000256" key="1">
    <source>
        <dbReference type="SAM" id="MobiDB-lite"/>
    </source>
</evidence>
<organism evidence="2 3">
    <name type="scientific">Durusdinium trenchii</name>
    <dbReference type="NCBI Taxonomy" id="1381693"/>
    <lineage>
        <taxon>Eukaryota</taxon>
        <taxon>Sar</taxon>
        <taxon>Alveolata</taxon>
        <taxon>Dinophyceae</taxon>
        <taxon>Suessiales</taxon>
        <taxon>Symbiodiniaceae</taxon>
        <taxon>Durusdinium</taxon>
    </lineage>
</organism>
<gene>
    <name evidence="2" type="ORF">CCMP2556_LOCUS14123</name>
</gene>
<reference evidence="2 3" key="1">
    <citation type="submission" date="2024-02" db="EMBL/GenBank/DDBJ databases">
        <authorList>
            <person name="Chen Y."/>
            <person name="Shah S."/>
            <person name="Dougan E. K."/>
            <person name="Thang M."/>
            <person name="Chan C."/>
        </authorList>
    </citation>
    <scope>NUCLEOTIDE SEQUENCE [LARGE SCALE GENOMIC DNA]</scope>
</reference>
<protein>
    <submittedName>
        <fullName evidence="2">Uncharacterized protein</fullName>
    </submittedName>
</protein>
<evidence type="ECO:0000313" key="3">
    <source>
        <dbReference type="Proteomes" id="UP001642484"/>
    </source>
</evidence>
<feature type="non-terminal residue" evidence="2">
    <location>
        <position position="51"/>
    </location>
</feature>